<dbReference type="eggNOG" id="KOG1289">
    <property type="taxonomic scope" value="Eukaryota"/>
</dbReference>
<organism evidence="7 8">
    <name type="scientific">Phaeoacremonium minimum (strain UCR-PA7)</name>
    <name type="common">Esca disease fungus</name>
    <name type="synonym">Togninia minima</name>
    <dbReference type="NCBI Taxonomy" id="1286976"/>
    <lineage>
        <taxon>Eukaryota</taxon>
        <taxon>Fungi</taxon>
        <taxon>Dikarya</taxon>
        <taxon>Ascomycota</taxon>
        <taxon>Pezizomycotina</taxon>
        <taxon>Sordariomycetes</taxon>
        <taxon>Sordariomycetidae</taxon>
        <taxon>Togniniales</taxon>
        <taxon>Togniniaceae</taxon>
        <taxon>Phaeoacremonium</taxon>
    </lineage>
</organism>
<dbReference type="PANTHER" id="PTHR45649">
    <property type="entry name" value="AMINO-ACID PERMEASE BAT1"/>
    <property type="match status" value="1"/>
</dbReference>
<dbReference type="InterPro" id="IPR002293">
    <property type="entry name" value="AA/rel_permease1"/>
</dbReference>
<dbReference type="Pfam" id="PF13520">
    <property type="entry name" value="AA_permease_2"/>
    <property type="match status" value="1"/>
</dbReference>
<protein>
    <submittedName>
        <fullName evidence="7">Putative amino acid protein</fullName>
    </submittedName>
</protein>
<feature type="transmembrane region" description="Helical" evidence="6">
    <location>
        <begin position="296"/>
        <end position="316"/>
    </location>
</feature>
<feature type="transmembrane region" description="Helical" evidence="6">
    <location>
        <begin position="125"/>
        <end position="147"/>
    </location>
</feature>
<dbReference type="EMBL" id="KB933057">
    <property type="protein sequence ID" value="EOO01026.1"/>
    <property type="molecule type" value="Genomic_DNA"/>
</dbReference>
<dbReference type="GO" id="GO:0022857">
    <property type="term" value="F:transmembrane transporter activity"/>
    <property type="evidence" value="ECO:0007669"/>
    <property type="project" value="InterPro"/>
</dbReference>
<keyword evidence="3 6" id="KW-0812">Transmembrane</keyword>
<evidence type="ECO:0000256" key="1">
    <source>
        <dbReference type="ARBA" id="ARBA00004141"/>
    </source>
</evidence>
<accession>R8BNV4</accession>
<dbReference type="PIRSF" id="PIRSF006060">
    <property type="entry name" value="AA_transporter"/>
    <property type="match status" value="1"/>
</dbReference>
<feature type="transmembrane region" description="Helical" evidence="6">
    <location>
        <begin position="41"/>
        <end position="63"/>
    </location>
</feature>
<evidence type="ECO:0000256" key="6">
    <source>
        <dbReference type="SAM" id="Phobius"/>
    </source>
</evidence>
<dbReference type="RefSeq" id="XP_007914245.1">
    <property type="nucleotide sequence ID" value="XM_007916054.1"/>
</dbReference>
<gene>
    <name evidence="7" type="ORF">UCRPA7_3495</name>
</gene>
<sequence length="366" mass="39970">MVIISITDYEAQSWHSYLVFIAVLLVSASINIFVPRAIHHLSIIGFVFHILGYFALSITLLATTKKFNTAKLVFGTILDSTGFNNKGMAFLIGMLPAANTFITIDGPAHYAEETKKPHTDVSRAITWGTALSGLIGLPYCIILGFTMGDPIALLTSPINNLNPLAQVVLNNTGSKAAAIVLSLPLTIVAFATTVESLGMVARIMMAQARDKAIPFSEFLCKIHPKYNSPTNALLVIICLQIALAAIYVGNVTAFYGITSGSVILQVISLLIPIVFHMIYRKKSNLVYGAWQVYRPVRAFVNIAAFIVFTLIFVAMLLPTMKPITAANMNYACVMLGAVLILIPAYWFAWGRKNYYGPLFVFSAKSM</sequence>
<name>R8BNV4_PHAM7</name>
<evidence type="ECO:0000256" key="2">
    <source>
        <dbReference type="ARBA" id="ARBA00022448"/>
    </source>
</evidence>
<dbReference type="HOGENOM" id="CLU_004495_6_2_1"/>
<dbReference type="Proteomes" id="UP000014074">
    <property type="component" value="Unassembled WGS sequence"/>
</dbReference>
<keyword evidence="5 6" id="KW-0472">Membrane</keyword>
<keyword evidence="8" id="KW-1185">Reference proteome</keyword>
<feature type="transmembrane region" description="Helical" evidence="6">
    <location>
        <begin position="176"/>
        <end position="201"/>
    </location>
</feature>
<feature type="transmembrane region" description="Helical" evidence="6">
    <location>
        <begin position="254"/>
        <end position="275"/>
    </location>
</feature>
<comment type="subcellular location">
    <subcellularLocation>
        <location evidence="1">Membrane</location>
        <topology evidence="1">Multi-pass membrane protein</topology>
    </subcellularLocation>
</comment>
<evidence type="ECO:0000256" key="4">
    <source>
        <dbReference type="ARBA" id="ARBA00022989"/>
    </source>
</evidence>
<feature type="transmembrane region" description="Helical" evidence="6">
    <location>
        <begin position="83"/>
        <end position="104"/>
    </location>
</feature>
<evidence type="ECO:0000256" key="5">
    <source>
        <dbReference type="ARBA" id="ARBA00023136"/>
    </source>
</evidence>
<dbReference type="GO" id="GO:0016020">
    <property type="term" value="C:membrane"/>
    <property type="evidence" value="ECO:0007669"/>
    <property type="project" value="UniProtKB-SubCell"/>
</dbReference>
<keyword evidence="2" id="KW-0813">Transport</keyword>
<feature type="transmembrane region" description="Helical" evidence="6">
    <location>
        <begin position="14"/>
        <end position="34"/>
    </location>
</feature>
<feature type="transmembrane region" description="Helical" evidence="6">
    <location>
        <begin position="231"/>
        <end position="248"/>
    </location>
</feature>
<evidence type="ECO:0000256" key="3">
    <source>
        <dbReference type="ARBA" id="ARBA00022692"/>
    </source>
</evidence>
<dbReference type="OrthoDB" id="3257095at2759"/>
<dbReference type="KEGG" id="tmn:UCRPA7_3495"/>
<reference evidence="8" key="1">
    <citation type="journal article" date="2013" name="Genome Announc.">
        <title>Draft genome sequence of the ascomycete Phaeoacremonium aleophilum strain UCR-PA7, a causal agent of the esca disease complex in grapevines.</title>
        <authorList>
            <person name="Blanco-Ulate B."/>
            <person name="Rolshausen P."/>
            <person name="Cantu D."/>
        </authorList>
    </citation>
    <scope>NUCLEOTIDE SEQUENCE [LARGE SCALE GENOMIC DNA]</scope>
    <source>
        <strain evidence="8">UCR-PA7</strain>
    </source>
</reference>
<dbReference type="GeneID" id="19323849"/>
<dbReference type="PANTHER" id="PTHR45649:SF14">
    <property type="entry name" value="GABA PERMEASE"/>
    <property type="match status" value="1"/>
</dbReference>
<evidence type="ECO:0000313" key="8">
    <source>
        <dbReference type="Proteomes" id="UP000014074"/>
    </source>
</evidence>
<feature type="transmembrane region" description="Helical" evidence="6">
    <location>
        <begin position="328"/>
        <end position="348"/>
    </location>
</feature>
<dbReference type="AlphaFoldDB" id="R8BNV4"/>
<dbReference type="Gene3D" id="1.20.1740.10">
    <property type="entry name" value="Amino acid/polyamine transporter I"/>
    <property type="match status" value="1"/>
</dbReference>
<keyword evidence="4 6" id="KW-1133">Transmembrane helix</keyword>
<evidence type="ECO:0000313" key="7">
    <source>
        <dbReference type="EMBL" id="EOO01026.1"/>
    </source>
</evidence>
<proteinExistence type="predicted"/>